<protein>
    <recommendedName>
        <fullName evidence="1">DUF4216 domain-containing protein</fullName>
    </recommendedName>
</protein>
<gene>
    <name evidence="2" type="ORF">IFM89_032473</name>
</gene>
<dbReference type="PANTHER" id="PTHR48258">
    <property type="entry name" value="DUF4218 DOMAIN-CONTAINING PROTEIN-RELATED"/>
    <property type="match status" value="1"/>
</dbReference>
<organism evidence="2 3">
    <name type="scientific">Coptis chinensis</name>
    <dbReference type="NCBI Taxonomy" id="261450"/>
    <lineage>
        <taxon>Eukaryota</taxon>
        <taxon>Viridiplantae</taxon>
        <taxon>Streptophyta</taxon>
        <taxon>Embryophyta</taxon>
        <taxon>Tracheophyta</taxon>
        <taxon>Spermatophyta</taxon>
        <taxon>Magnoliopsida</taxon>
        <taxon>Ranunculales</taxon>
        <taxon>Ranunculaceae</taxon>
        <taxon>Coptidoideae</taxon>
        <taxon>Coptis</taxon>
    </lineage>
</organism>
<comment type="caution">
    <text evidence="2">The sequence shown here is derived from an EMBL/GenBank/DDBJ whole genome shotgun (WGS) entry which is preliminary data.</text>
</comment>
<evidence type="ECO:0000259" key="1">
    <source>
        <dbReference type="Pfam" id="PF13952"/>
    </source>
</evidence>
<feature type="domain" description="DUF4216" evidence="1">
    <location>
        <begin position="180"/>
        <end position="256"/>
    </location>
</feature>
<reference evidence="2 3" key="1">
    <citation type="submission" date="2020-10" db="EMBL/GenBank/DDBJ databases">
        <title>The Coptis chinensis genome and diversification of protoberbering-type alkaloids.</title>
        <authorList>
            <person name="Wang B."/>
            <person name="Shu S."/>
            <person name="Song C."/>
            <person name="Liu Y."/>
        </authorList>
    </citation>
    <scope>NUCLEOTIDE SEQUENCE [LARGE SCALE GENOMIC DNA]</scope>
    <source>
        <strain evidence="2">HL-2020</strain>
        <tissue evidence="2">Leaf</tissue>
    </source>
</reference>
<dbReference type="AlphaFoldDB" id="A0A835ISH3"/>
<proteinExistence type="predicted"/>
<keyword evidence="3" id="KW-1185">Reference proteome</keyword>
<name>A0A835ISH3_9MAGN</name>
<accession>A0A835ISH3</accession>
<dbReference type="Pfam" id="PF13952">
    <property type="entry name" value="DUF4216"/>
    <property type="match status" value="1"/>
</dbReference>
<evidence type="ECO:0000313" key="2">
    <source>
        <dbReference type="EMBL" id="KAF9622574.1"/>
    </source>
</evidence>
<dbReference type="Proteomes" id="UP000631114">
    <property type="component" value="Unassembled WGS sequence"/>
</dbReference>
<sequence length="302" mass="35466">MMYCMEYIHDGNLGSHKNGRRVIMNEDIESAHPMDKKGKQYVLPNIEYQQVRKWVLTHSLENAEWEEKYQVYLQSQKSRGKNRRGSQAKELDYIPWLRLQLQNENVSPFKRIVDGPSFTAVSYSRYNEWVCFYRRIRINDYKHENSGVSMKAVTSFRASAKDRNLVDDEVTYYGVVKRILELDYVEFKQTVFYCDWVRIKDKTNGCTVDPDTNLVFVNLGRFMRNTSEVDEPFILASEAKQVFCCRDLSRDNWHVVLDAPKRLSQEIDAFEDPLVFEARTSANDSSSTTLIEDVLEVAEDWI</sequence>
<evidence type="ECO:0000313" key="3">
    <source>
        <dbReference type="Proteomes" id="UP000631114"/>
    </source>
</evidence>
<dbReference type="InterPro" id="IPR025312">
    <property type="entry name" value="DUF4216"/>
</dbReference>
<dbReference type="EMBL" id="JADFTS010000002">
    <property type="protein sequence ID" value="KAF9622574.1"/>
    <property type="molecule type" value="Genomic_DNA"/>
</dbReference>